<evidence type="ECO:0008006" key="3">
    <source>
        <dbReference type="Google" id="ProtNLM"/>
    </source>
</evidence>
<dbReference type="EMBL" id="AMGV01000002">
    <property type="protein sequence ID" value="KEF61539.1"/>
    <property type="molecule type" value="Genomic_DNA"/>
</dbReference>
<dbReference type="RefSeq" id="XP_013264129.1">
    <property type="nucleotide sequence ID" value="XM_013408675.1"/>
</dbReference>
<organism evidence="1 2">
    <name type="scientific">Exophiala aquamarina CBS 119918</name>
    <dbReference type="NCBI Taxonomy" id="1182545"/>
    <lineage>
        <taxon>Eukaryota</taxon>
        <taxon>Fungi</taxon>
        <taxon>Dikarya</taxon>
        <taxon>Ascomycota</taxon>
        <taxon>Pezizomycotina</taxon>
        <taxon>Eurotiomycetes</taxon>
        <taxon>Chaetothyriomycetidae</taxon>
        <taxon>Chaetothyriales</taxon>
        <taxon>Herpotrichiellaceae</taxon>
        <taxon>Exophiala</taxon>
    </lineage>
</organism>
<gene>
    <name evidence="1" type="ORF">A1O9_03106</name>
</gene>
<comment type="caution">
    <text evidence="1">The sequence shown here is derived from an EMBL/GenBank/DDBJ whole genome shotgun (WGS) entry which is preliminary data.</text>
</comment>
<proteinExistence type="predicted"/>
<reference evidence="1 2" key="1">
    <citation type="submission" date="2013-03" db="EMBL/GenBank/DDBJ databases">
        <title>The Genome Sequence of Exophiala aquamarina CBS 119918.</title>
        <authorList>
            <consortium name="The Broad Institute Genomics Platform"/>
            <person name="Cuomo C."/>
            <person name="de Hoog S."/>
            <person name="Gorbushina A."/>
            <person name="Walker B."/>
            <person name="Young S.K."/>
            <person name="Zeng Q."/>
            <person name="Gargeya S."/>
            <person name="Fitzgerald M."/>
            <person name="Haas B."/>
            <person name="Abouelleil A."/>
            <person name="Allen A.W."/>
            <person name="Alvarado L."/>
            <person name="Arachchi H.M."/>
            <person name="Berlin A.M."/>
            <person name="Chapman S.B."/>
            <person name="Gainer-Dewar J."/>
            <person name="Goldberg J."/>
            <person name="Griggs A."/>
            <person name="Gujja S."/>
            <person name="Hansen M."/>
            <person name="Howarth C."/>
            <person name="Imamovic A."/>
            <person name="Ireland A."/>
            <person name="Larimer J."/>
            <person name="McCowan C."/>
            <person name="Murphy C."/>
            <person name="Pearson M."/>
            <person name="Poon T.W."/>
            <person name="Priest M."/>
            <person name="Roberts A."/>
            <person name="Saif S."/>
            <person name="Shea T."/>
            <person name="Sisk P."/>
            <person name="Sykes S."/>
            <person name="Wortman J."/>
            <person name="Nusbaum C."/>
            <person name="Birren B."/>
        </authorList>
    </citation>
    <scope>NUCLEOTIDE SEQUENCE [LARGE SCALE GENOMIC DNA]</scope>
    <source>
        <strain evidence="1 2">CBS 119918</strain>
    </source>
</reference>
<name>A0A072PN65_9EURO</name>
<dbReference type="Proteomes" id="UP000027920">
    <property type="component" value="Unassembled WGS sequence"/>
</dbReference>
<dbReference type="GeneID" id="25278045"/>
<accession>A0A072PN65</accession>
<dbReference type="AlphaFoldDB" id="A0A072PN65"/>
<sequence length="245" mass="27356">MAASPFLLRILSKPTDGDVDSWTKWYTSEGLPALLSKIPASRATFYHAYNDFELSTKTPLEVAETKLHTVQLSHTDLEPPNDKTCLTMCQLDSIGSAEDIFRLSDPTGDAKHGTVSDIRVYKLIEDFDPKGGGRLRPPFILNVQVDPVDADDYNSFYHEEHLGMLNRVPGYRRSQRYELVKGHGAASANAPRFMAVHEWDHVDALDGPELREADASPNTHRVFGNAKRVNIRGFKSVKGFGDVQN</sequence>
<protein>
    <recommendedName>
        <fullName evidence="3">EthD domain-containing protein</fullName>
    </recommendedName>
</protein>
<keyword evidence="2" id="KW-1185">Reference proteome</keyword>
<dbReference type="HOGENOM" id="CLU_073903_2_0_1"/>
<evidence type="ECO:0000313" key="2">
    <source>
        <dbReference type="Proteomes" id="UP000027920"/>
    </source>
</evidence>
<dbReference type="VEuPathDB" id="FungiDB:A1O9_03106"/>
<evidence type="ECO:0000313" key="1">
    <source>
        <dbReference type="EMBL" id="KEF61539.1"/>
    </source>
</evidence>
<dbReference type="OrthoDB" id="2851338at2759"/>